<accession>A0AAV3QIN8</accession>
<keyword evidence="2" id="KW-1185">Reference proteome</keyword>
<dbReference type="EMBL" id="BAABME010021106">
    <property type="protein sequence ID" value="GAA0162408.1"/>
    <property type="molecule type" value="Genomic_DNA"/>
</dbReference>
<dbReference type="AlphaFoldDB" id="A0AAV3QIN8"/>
<organism evidence="1 2">
    <name type="scientific">Lithospermum erythrorhizon</name>
    <name type="common">Purple gromwell</name>
    <name type="synonym">Lithospermum officinale var. erythrorhizon</name>
    <dbReference type="NCBI Taxonomy" id="34254"/>
    <lineage>
        <taxon>Eukaryota</taxon>
        <taxon>Viridiplantae</taxon>
        <taxon>Streptophyta</taxon>
        <taxon>Embryophyta</taxon>
        <taxon>Tracheophyta</taxon>
        <taxon>Spermatophyta</taxon>
        <taxon>Magnoliopsida</taxon>
        <taxon>eudicotyledons</taxon>
        <taxon>Gunneridae</taxon>
        <taxon>Pentapetalae</taxon>
        <taxon>asterids</taxon>
        <taxon>lamiids</taxon>
        <taxon>Boraginales</taxon>
        <taxon>Boraginaceae</taxon>
        <taxon>Boraginoideae</taxon>
        <taxon>Lithospermeae</taxon>
        <taxon>Lithospermum</taxon>
    </lineage>
</organism>
<reference evidence="1 2" key="1">
    <citation type="submission" date="2024-01" db="EMBL/GenBank/DDBJ databases">
        <title>The complete chloroplast genome sequence of Lithospermum erythrorhizon: insights into the phylogenetic relationship among Boraginaceae species and the maternal lineages of purple gromwells.</title>
        <authorList>
            <person name="Okada T."/>
            <person name="Watanabe K."/>
        </authorList>
    </citation>
    <scope>NUCLEOTIDE SEQUENCE [LARGE SCALE GENOMIC DNA]</scope>
</reference>
<sequence length="144" mass="16359">MTDDRRGVHKIYKNVEIKYSGKMKNRVKGLIKVKVVVDAAIEILSIRHDPNEQLCLVLLSENLNQLFRIPFNDYLPPVMLPSKFYSTHSATKGVSTYDTLPKRAPQKSSFSFLPTIPIAPEFIVPLKVVSKLNFMYPVLGTLHC</sequence>
<protein>
    <submittedName>
        <fullName evidence="1">Uncharacterized protein</fullName>
    </submittedName>
</protein>
<name>A0AAV3QIN8_LITER</name>
<evidence type="ECO:0000313" key="2">
    <source>
        <dbReference type="Proteomes" id="UP001454036"/>
    </source>
</evidence>
<gene>
    <name evidence="1" type="ORF">LIER_39408</name>
</gene>
<dbReference type="Proteomes" id="UP001454036">
    <property type="component" value="Unassembled WGS sequence"/>
</dbReference>
<proteinExistence type="predicted"/>
<comment type="caution">
    <text evidence="1">The sequence shown here is derived from an EMBL/GenBank/DDBJ whole genome shotgun (WGS) entry which is preliminary data.</text>
</comment>
<evidence type="ECO:0000313" key="1">
    <source>
        <dbReference type="EMBL" id="GAA0162408.1"/>
    </source>
</evidence>